<dbReference type="AlphaFoldDB" id="A0A1V6PIP9"/>
<dbReference type="EMBL" id="MDYL01000003">
    <property type="protein sequence ID" value="OQD76938.1"/>
    <property type="molecule type" value="Genomic_DNA"/>
</dbReference>
<feature type="compositionally biased region" description="Low complexity" evidence="1">
    <location>
        <begin position="252"/>
        <end position="281"/>
    </location>
</feature>
<name>A0A1V6PIP9_PENDC</name>
<proteinExistence type="predicted"/>
<feature type="compositionally biased region" description="Polar residues" evidence="1">
    <location>
        <begin position="282"/>
        <end position="299"/>
    </location>
</feature>
<evidence type="ECO:0000256" key="1">
    <source>
        <dbReference type="SAM" id="MobiDB-lite"/>
    </source>
</evidence>
<dbReference type="OMA" id="EFLNPCD"/>
<organism evidence="2 3">
    <name type="scientific">Penicillium decumbens</name>
    <dbReference type="NCBI Taxonomy" id="69771"/>
    <lineage>
        <taxon>Eukaryota</taxon>
        <taxon>Fungi</taxon>
        <taxon>Dikarya</taxon>
        <taxon>Ascomycota</taxon>
        <taxon>Pezizomycotina</taxon>
        <taxon>Eurotiomycetes</taxon>
        <taxon>Eurotiomycetidae</taxon>
        <taxon>Eurotiales</taxon>
        <taxon>Aspergillaceae</taxon>
        <taxon>Penicillium</taxon>
    </lineage>
</organism>
<evidence type="ECO:0000313" key="2">
    <source>
        <dbReference type="EMBL" id="OQD76938.1"/>
    </source>
</evidence>
<feature type="region of interest" description="Disordered" evidence="1">
    <location>
        <begin position="1"/>
        <end position="59"/>
    </location>
</feature>
<feature type="compositionally biased region" description="Basic residues" evidence="1">
    <location>
        <begin position="35"/>
        <end position="46"/>
    </location>
</feature>
<dbReference type="Proteomes" id="UP000191522">
    <property type="component" value="Unassembled WGS sequence"/>
</dbReference>
<evidence type="ECO:0000313" key="3">
    <source>
        <dbReference type="Proteomes" id="UP000191522"/>
    </source>
</evidence>
<feature type="region of interest" description="Disordered" evidence="1">
    <location>
        <begin position="79"/>
        <end position="143"/>
    </location>
</feature>
<feature type="compositionally biased region" description="Basic and acidic residues" evidence="1">
    <location>
        <begin position="8"/>
        <end position="22"/>
    </location>
</feature>
<comment type="caution">
    <text evidence="2">The sequence shown here is derived from an EMBL/GenBank/DDBJ whole genome shotgun (WGS) entry which is preliminary data.</text>
</comment>
<feature type="compositionally biased region" description="Basic and acidic residues" evidence="1">
    <location>
        <begin position="223"/>
        <end position="248"/>
    </location>
</feature>
<gene>
    <name evidence="2" type="ORF">PENDEC_c003G06784</name>
</gene>
<reference evidence="3" key="1">
    <citation type="journal article" date="2017" name="Nat. Microbiol.">
        <title>Global analysis of biosynthetic gene clusters reveals vast potential of secondary metabolite production in Penicillium species.</title>
        <authorList>
            <person name="Nielsen J.C."/>
            <person name="Grijseels S."/>
            <person name="Prigent S."/>
            <person name="Ji B."/>
            <person name="Dainat J."/>
            <person name="Nielsen K.F."/>
            <person name="Frisvad J.C."/>
            <person name="Workman M."/>
            <person name="Nielsen J."/>
        </authorList>
    </citation>
    <scope>NUCLEOTIDE SEQUENCE [LARGE SCALE GENOMIC DNA]</scope>
    <source>
        <strain evidence="3">IBT 11843</strain>
    </source>
</reference>
<sequence>MGIPMWREPTEAESIKTARNKDTSAATRSTIRRQPTLRRPSRHNSSRTRGPGVLSSFHSQILDEIQRGIAEPQLGVRSPVLNQGVSDDGLDLDSSRRDALSHGGTRPSDNRQPDLSSRRTQVVRDPDPPLPMREAQIEDPIDTPPWPLPLTPHFPPAAAYYTSIAYPPSSRPVRLPLPSLPNVQSLRRMENRNHGVPSRLPSVSHLPPGMLRDYRTGSSLSRSNRESAIDGLGDRQRSLSPDAERETDVWDTLLSTITPDSTLPSTDTSFSSTSASGTDPSRNPTSRTSGASSQTQPSSRAAHLALDPYPDHLTPCDFPSDDEDTPVHRGFGASSLPLSLRRSTGLHSTMSSHPPIPTISFSFSDSGDSDLQQMQAILDRLARREDIPDDWWAGAGLSRTMGRGLSASAEGNENNRTE</sequence>
<protein>
    <submittedName>
        <fullName evidence="2">Uncharacterized protein</fullName>
    </submittedName>
</protein>
<feature type="region of interest" description="Disordered" evidence="1">
    <location>
        <begin position="191"/>
        <end position="300"/>
    </location>
</feature>
<accession>A0A1V6PIP9</accession>
<feature type="compositionally biased region" description="Polar residues" evidence="1">
    <location>
        <begin position="23"/>
        <end position="33"/>
    </location>
</feature>
<keyword evidence="3" id="KW-1185">Reference proteome</keyword>
<dbReference type="OrthoDB" id="3946700at2759"/>